<dbReference type="EMBL" id="CAFBMK010000398">
    <property type="protein sequence ID" value="CAB4955712.1"/>
    <property type="molecule type" value="Genomic_DNA"/>
</dbReference>
<sequence length="94" mass="10277">MRSCRVSPMPTRIPVVNGIFSSPAARIVARRRWGCFDGDPACTVSMSRSEIDSSITPCDAVTVRRRARSSFETAPRFVCGSSPRSRARSPAQTT</sequence>
<proteinExistence type="predicted"/>
<evidence type="ECO:0000313" key="1">
    <source>
        <dbReference type="EMBL" id="CAB4955712.1"/>
    </source>
</evidence>
<accession>A0A6J7KN95</accession>
<reference evidence="1" key="1">
    <citation type="submission" date="2020-05" db="EMBL/GenBank/DDBJ databases">
        <authorList>
            <person name="Chiriac C."/>
            <person name="Salcher M."/>
            <person name="Ghai R."/>
            <person name="Kavagutti S V."/>
        </authorList>
    </citation>
    <scope>NUCLEOTIDE SEQUENCE</scope>
</reference>
<name>A0A6J7KN95_9ZZZZ</name>
<dbReference type="AlphaFoldDB" id="A0A6J7KN95"/>
<gene>
    <name evidence="1" type="ORF">UFOPK3564_03748</name>
</gene>
<protein>
    <submittedName>
        <fullName evidence="1">Unannotated protein</fullName>
    </submittedName>
</protein>
<organism evidence="1">
    <name type="scientific">freshwater metagenome</name>
    <dbReference type="NCBI Taxonomy" id="449393"/>
    <lineage>
        <taxon>unclassified sequences</taxon>
        <taxon>metagenomes</taxon>
        <taxon>ecological metagenomes</taxon>
    </lineage>
</organism>